<evidence type="ECO:0000256" key="1">
    <source>
        <dbReference type="SAM" id="Phobius"/>
    </source>
</evidence>
<keyword evidence="1" id="KW-1133">Transmembrane helix</keyword>
<dbReference type="InterPro" id="IPR007339">
    <property type="entry name" value="RclC-like"/>
</dbReference>
<dbReference type="PANTHER" id="PTHR40106">
    <property type="entry name" value="INNER MEMBRANE PROTEIN RCLC"/>
    <property type="match status" value="1"/>
</dbReference>
<dbReference type="Proteomes" id="UP000324758">
    <property type="component" value="Unassembled WGS sequence"/>
</dbReference>
<keyword evidence="3" id="KW-1185">Reference proteome</keyword>
<protein>
    <submittedName>
        <fullName evidence="2">DUF417 family protein</fullName>
    </submittedName>
</protein>
<comment type="caution">
    <text evidence="2">The sequence shown here is derived from an EMBL/GenBank/DDBJ whole genome shotgun (WGS) entry which is preliminary data.</text>
</comment>
<accession>A0A5D3KE07</accession>
<dbReference type="OrthoDB" id="1118972at2"/>
<dbReference type="Pfam" id="PF04224">
    <property type="entry name" value="DUF417"/>
    <property type="match status" value="2"/>
</dbReference>
<dbReference type="GO" id="GO:1901530">
    <property type="term" value="P:response to hypochlorite"/>
    <property type="evidence" value="ECO:0007669"/>
    <property type="project" value="TreeGrafter"/>
</dbReference>
<sequence length="165" mass="17997">MKELARATFHIAEDGAGSYRPLAILRWVMVVIFVSFGMQKFTLQSAQGIAQFISNSPFVSWLSIFGLRGEAYVLGVTEFVIAALLVAGAFSPILSALGSLMGVVTFAVTWSFFFTTPGVVTWSISTDPMAWNLAGEFLFKDIVLFCVCVVLLLASLPQVVTRLRC</sequence>
<proteinExistence type="predicted"/>
<dbReference type="RefSeq" id="WP_148774517.1">
    <property type="nucleotide sequence ID" value="NZ_VSSS01000033.1"/>
</dbReference>
<feature type="transmembrane region" description="Helical" evidence="1">
    <location>
        <begin position="142"/>
        <end position="160"/>
    </location>
</feature>
<feature type="transmembrane region" description="Helical" evidence="1">
    <location>
        <begin position="97"/>
        <end position="122"/>
    </location>
</feature>
<reference evidence="2 3" key="1">
    <citation type="submission" date="2019-08" db="EMBL/GenBank/DDBJ databases">
        <title>Bradyrhizobium hipponensis sp. nov., a rhizobium isolated from a Lupinus angustifolius root nodule in Tunisia.</title>
        <authorList>
            <person name="Off K."/>
            <person name="Rejili M."/>
            <person name="Mars M."/>
            <person name="Brachmann A."/>
            <person name="Marin M."/>
        </authorList>
    </citation>
    <scope>NUCLEOTIDE SEQUENCE [LARGE SCALE GENOMIC DNA]</scope>
    <source>
        <strain evidence="2 3">CTAW71</strain>
    </source>
</reference>
<gene>
    <name evidence="2" type="ORF">FXB40_23045</name>
</gene>
<dbReference type="AlphaFoldDB" id="A0A5D3KE07"/>
<dbReference type="EMBL" id="VSSS01000033">
    <property type="protein sequence ID" value="TYL93226.1"/>
    <property type="molecule type" value="Genomic_DNA"/>
</dbReference>
<keyword evidence="1" id="KW-0812">Transmembrane</keyword>
<dbReference type="PANTHER" id="PTHR40106:SF1">
    <property type="entry name" value="INNER MEMBRANE PROTEIN RCLC"/>
    <property type="match status" value="1"/>
</dbReference>
<evidence type="ECO:0000313" key="3">
    <source>
        <dbReference type="Proteomes" id="UP000324758"/>
    </source>
</evidence>
<dbReference type="GO" id="GO:0005886">
    <property type="term" value="C:plasma membrane"/>
    <property type="evidence" value="ECO:0007669"/>
    <property type="project" value="TreeGrafter"/>
</dbReference>
<organism evidence="2 3">
    <name type="scientific">Bradyrhizobium rifense</name>
    <dbReference type="NCBI Taxonomy" id="515499"/>
    <lineage>
        <taxon>Bacteria</taxon>
        <taxon>Pseudomonadati</taxon>
        <taxon>Pseudomonadota</taxon>
        <taxon>Alphaproteobacteria</taxon>
        <taxon>Hyphomicrobiales</taxon>
        <taxon>Nitrobacteraceae</taxon>
        <taxon>Bradyrhizobium</taxon>
    </lineage>
</organism>
<evidence type="ECO:0000313" key="2">
    <source>
        <dbReference type="EMBL" id="TYL93226.1"/>
    </source>
</evidence>
<feature type="transmembrane region" description="Helical" evidence="1">
    <location>
        <begin position="71"/>
        <end position="90"/>
    </location>
</feature>
<name>A0A5D3KE07_9BRAD</name>
<keyword evidence="1" id="KW-0472">Membrane</keyword>
<feature type="transmembrane region" description="Helical" evidence="1">
    <location>
        <begin position="21"/>
        <end position="38"/>
    </location>
</feature>